<dbReference type="EMBL" id="JAUSTZ010000007">
    <property type="protein sequence ID" value="MDQ0226969.1"/>
    <property type="molecule type" value="Genomic_DNA"/>
</dbReference>
<name>A0ABT9Z4T2_9BACI</name>
<comment type="caution">
    <text evidence="4">The sequence shown here is derived from an EMBL/GenBank/DDBJ whole genome shotgun (WGS) entry which is preliminary data.</text>
</comment>
<comment type="similarity">
    <text evidence="3">Belongs to the trans-sulfuration enzymes family.</text>
</comment>
<evidence type="ECO:0000256" key="1">
    <source>
        <dbReference type="ARBA" id="ARBA00001933"/>
    </source>
</evidence>
<reference evidence="4 5" key="1">
    <citation type="submission" date="2023-07" db="EMBL/GenBank/DDBJ databases">
        <title>Genomic Encyclopedia of Type Strains, Phase IV (KMG-IV): sequencing the most valuable type-strain genomes for metagenomic binning, comparative biology and taxonomic classification.</title>
        <authorList>
            <person name="Goeker M."/>
        </authorList>
    </citation>
    <scope>NUCLEOTIDE SEQUENCE [LARGE SCALE GENOMIC DNA]</scope>
    <source>
        <strain evidence="4 5">DSM 17723</strain>
    </source>
</reference>
<dbReference type="PIRSF" id="PIRSF001434">
    <property type="entry name" value="CGS"/>
    <property type="match status" value="1"/>
</dbReference>
<dbReference type="CDD" id="cd00614">
    <property type="entry name" value="CGS_like"/>
    <property type="match status" value="1"/>
</dbReference>
<dbReference type="Proteomes" id="UP001232245">
    <property type="component" value="Unassembled WGS sequence"/>
</dbReference>
<proteinExistence type="inferred from homology"/>
<dbReference type="Gene3D" id="3.40.640.10">
    <property type="entry name" value="Type I PLP-dependent aspartate aminotransferase-like (Major domain)"/>
    <property type="match status" value="1"/>
</dbReference>
<comment type="cofactor">
    <cofactor evidence="1 3">
        <name>pyridoxal 5'-phosphate</name>
        <dbReference type="ChEBI" id="CHEBI:597326"/>
    </cofactor>
</comment>
<evidence type="ECO:0000256" key="2">
    <source>
        <dbReference type="ARBA" id="ARBA00022898"/>
    </source>
</evidence>
<protein>
    <submittedName>
        <fullName evidence="4">Cystathionine beta-lyase/cystathionine gamma-synthase</fullName>
    </submittedName>
</protein>
<dbReference type="SUPFAM" id="SSF53383">
    <property type="entry name" value="PLP-dependent transferases"/>
    <property type="match status" value="1"/>
</dbReference>
<dbReference type="InterPro" id="IPR000277">
    <property type="entry name" value="Cys/Met-Metab_PyrdxlP-dep_enz"/>
</dbReference>
<dbReference type="Pfam" id="PF01053">
    <property type="entry name" value="Cys_Met_Meta_PP"/>
    <property type="match status" value="1"/>
</dbReference>
<dbReference type="InterPro" id="IPR015421">
    <property type="entry name" value="PyrdxlP-dep_Trfase_major"/>
</dbReference>
<keyword evidence="2 3" id="KW-0663">Pyridoxal phosphate</keyword>
<gene>
    <name evidence="4" type="ORF">J2S02_003314</name>
</gene>
<dbReference type="InterPro" id="IPR015424">
    <property type="entry name" value="PyrdxlP-dep_Trfase"/>
</dbReference>
<dbReference type="PANTHER" id="PTHR11808">
    <property type="entry name" value="TRANS-SULFURATION ENZYME FAMILY MEMBER"/>
    <property type="match status" value="1"/>
</dbReference>
<keyword evidence="5" id="KW-1185">Reference proteome</keyword>
<sequence length="389" mass="43227">MERENILNSDQNICLHVDSESFAGAIIPPIYGNSLFTFNSYEDYVLGETNQQNKCVYWRGTNPTVEIAEKKLAALERGDTCKCFASGMAAITAAIFNSVKSGDHVLSVGNIYQSTDELLNYLQKFGVEHSTVFSVHIDDIRNAIRPNTSLIYIECPTDMNLQLVPLKKLASLAKDNGIRTIVDNTWATPLFQKPLIYGIDIVVHSASKYLGGHSDLVGGAIITSTEIMKTLFKKEYLLFGSSMGPYEASLLLRGLQTLPIRMKALQDSTMKIAQFLDKHPAIKRVHYPGLGQKQFSNETKHQLTGFSSLLTFELKNADHNTVKSVINKVKVFKIGVSWGGLESLIITPNLGHNEEELKKKNINPHIIRLSIGMEPSEDLINDLRNALGQ</sequence>
<evidence type="ECO:0000313" key="5">
    <source>
        <dbReference type="Proteomes" id="UP001232245"/>
    </source>
</evidence>
<dbReference type="Gene3D" id="3.90.1150.10">
    <property type="entry name" value="Aspartate Aminotransferase, domain 1"/>
    <property type="match status" value="1"/>
</dbReference>
<evidence type="ECO:0000256" key="3">
    <source>
        <dbReference type="RuleBase" id="RU362118"/>
    </source>
</evidence>
<dbReference type="InterPro" id="IPR015422">
    <property type="entry name" value="PyrdxlP-dep_Trfase_small"/>
</dbReference>
<organism evidence="4 5">
    <name type="scientific">Metabacillus niabensis</name>
    <dbReference type="NCBI Taxonomy" id="324854"/>
    <lineage>
        <taxon>Bacteria</taxon>
        <taxon>Bacillati</taxon>
        <taxon>Bacillota</taxon>
        <taxon>Bacilli</taxon>
        <taxon>Bacillales</taxon>
        <taxon>Bacillaceae</taxon>
        <taxon>Metabacillus</taxon>
    </lineage>
</organism>
<evidence type="ECO:0000313" key="4">
    <source>
        <dbReference type="EMBL" id="MDQ0226969.1"/>
    </source>
</evidence>
<dbReference type="PANTHER" id="PTHR11808:SF80">
    <property type="entry name" value="CYSTATHIONINE GAMMA-LYASE"/>
    <property type="match status" value="1"/>
</dbReference>
<accession>A0ABT9Z4T2</accession>
<dbReference type="RefSeq" id="WP_307190760.1">
    <property type="nucleotide sequence ID" value="NZ_JAUSTZ010000007.1"/>
</dbReference>